<comment type="similarity">
    <text evidence="1">Belongs to the glutamate synthase family.</text>
</comment>
<feature type="transmembrane region" description="Helical" evidence="2">
    <location>
        <begin position="12"/>
        <end position="42"/>
    </location>
</feature>
<dbReference type="AlphaFoldDB" id="A0A382MFT1"/>
<evidence type="ECO:0000313" key="4">
    <source>
        <dbReference type="EMBL" id="SVC46282.1"/>
    </source>
</evidence>
<name>A0A382MFT1_9ZZZZ</name>
<reference evidence="4" key="1">
    <citation type="submission" date="2018-05" db="EMBL/GenBank/DDBJ databases">
        <authorList>
            <person name="Lanie J.A."/>
            <person name="Ng W.-L."/>
            <person name="Kazmierczak K.M."/>
            <person name="Andrzejewski T.M."/>
            <person name="Davidsen T.M."/>
            <person name="Wayne K.J."/>
            <person name="Tettelin H."/>
            <person name="Glass J.I."/>
            <person name="Rusch D."/>
            <person name="Podicherti R."/>
            <person name="Tsui H.-C.T."/>
            <person name="Winkler M.E."/>
        </authorList>
    </citation>
    <scope>NUCLEOTIDE SEQUENCE</scope>
</reference>
<dbReference type="SUPFAM" id="SSF51395">
    <property type="entry name" value="FMN-linked oxidoreductases"/>
    <property type="match status" value="1"/>
</dbReference>
<dbReference type="GO" id="GO:0015930">
    <property type="term" value="F:glutamate synthase activity"/>
    <property type="evidence" value="ECO:0007669"/>
    <property type="project" value="InterPro"/>
</dbReference>
<dbReference type="PANTHER" id="PTHR43819:SF1">
    <property type="entry name" value="ARCHAEAL-TYPE GLUTAMATE SYNTHASE [NADPH]"/>
    <property type="match status" value="1"/>
</dbReference>
<dbReference type="EMBL" id="UINC01092578">
    <property type="protein sequence ID" value="SVC46282.1"/>
    <property type="molecule type" value="Genomic_DNA"/>
</dbReference>
<feature type="non-terminal residue" evidence="4">
    <location>
        <position position="214"/>
    </location>
</feature>
<keyword evidence="2" id="KW-0472">Membrane</keyword>
<dbReference type="Pfam" id="PF01645">
    <property type="entry name" value="Glu_synthase"/>
    <property type="match status" value="1"/>
</dbReference>
<organism evidence="4">
    <name type="scientific">marine metagenome</name>
    <dbReference type="NCBI Taxonomy" id="408172"/>
    <lineage>
        <taxon>unclassified sequences</taxon>
        <taxon>metagenomes</taxon>
        <taxon>ecological metagenomes</taxon>
    </lineage>
</organism>
<dbReference type="Gene3D" id="3.20.20.70">
    <property type="entry name" value="Aldolase class I"/>
    <property type="match status" value="1"/>
</dbReference>
<dbReference type="GO" id="GO:0006537">
    <property type="term" value="P:glutamate biosynthetic process"/>
    <property type="evidence" value="ECO:0007669"/>
    <property type="project" value="InterPro"/>
</dbReference>
<accession>A0A382MFT1</accession>
<feature type="domain" description="Glutamate synthase" evidence="3">
    <location>
        <begin position="152"/>
        <end position="213"/>
    </location>
</feature>
<evidence type="ECO:0000259" key="3">
    <source>
        <dbReference type="Pfam" id="PF01645"/>
    </source>
</evidence>
<evidence type="ECO:0000256" key="1">
    <source>
        <dbReference type="ARBA" id="ARBA00009716"/>
    </source>
</evidence>
<keyword evidence="2" id="KW-1133">Transmembrane helix</keyword>
<dbReference type="InterPro" id="IPR013785">
    <property type="entry name" value="Aldolase_TIM"/>
</dbReference>
<evidence type="ECO:0000256" key="2">
    <source>
        <dbReference type="SAM" id="Phobius"/>
    </source>
</evidence>
<dbReference type="PANTHER" id="PTHR43819">
    <property type="entry name" value="ARCHAEAL-TYPE GLUTAMATE SYNTHASE [NADPH]"/>
    <property type="match status" value="1"/>
</dbReference>
<protein>
    <recommendedName>
        <fullName evidence="3">Glutamate synthase domain-containing protein</fullName>
    </recommendedName>
</protein>
<proteinExistence type="inferred from homology"/>
<dbReference type="InterPro" id="IPR002932">
    <property type="entry name" value="Glu_synthdom"/>
</dbReference>
<sequence>MVRRCFYGISAGVIVLVLAGAFISLHVLWALVLVGPLIALGLHDSLQSQHTILKNFPLIGHGRYLFEALRPEIQQYFIESNIDAFPIEREFRSIAYQRAKGELETKPFGTHRDVYRVGYEWCAHSMAPTQPISEPPRVKIGSPDCEVPYSASLLNISAMSYGSLSKNAVLALNTGANRGHFAHNTGEGGLSPYHLEPGGDLIWQIGTGYFGCRT</sequence>
<keyword evidence="2" id="KW-0812">Transmembrane</keyword>
<gene>
    <name evidence="4" type="ORF">METZ01_LOCUS299136</name>
</gene>